<name>A0A2U1P4C3_ARTAN</name>
<keyword evidence="1" id="KW-0808">Transferase</keyword>
<organism evidence="1 2">
    <name type="scientific">Artemisia annua</name>
    <name type="common">Sweet wormwood</name>
    <dbReference type="NCBI Taxonomy" id="35608"/>
    <lineage>
        <taxon>Eukaryota</taxon>
        <taxon>Viridiplantae</taxon>
        <taxon>Streptophyta</taxon>
        <taxon>Embryophyta</taxon>
        <taxon>Tracheophyta</taxon>
        <taxon>Spermatophyta</taxon>
        <taxon>Magnoliopsida</taxon>
        <taxon>eudicotyledons</taxon>
        <taxon>Gunneridae</taxon>
        <taxon>Pentapetalae</taxon>
        <taxon>asterids</taxon>
        <taxon>campanulids</taxon>
        <taxon>Asterales</taxon>
        <taxon>Asteraceae</taxon>
        <taxon>Asteroideae</taxon>
        <taxon>Anthemideae</taxon>
        <taxon>Artemisiinae</taxon>
        <taxon>Artemisia</taxon>
    </lineage>
</organism>
<comment type="caution">
    <text evidence="1">The sequence shown here is derived from an EMBL/GenBank/DDBJ whole genome shotgun (WGS) entry which is preliminary data.</text>
</comment>
<keyword evidence="2" id="KW-1185">Reference proteome</keyword>
<keyword evidence="1" id="KW-0418">Kinase</keyword>
<sequence length="106" mass="11855">MESTQTNYYQRDNPTFSLQSVDEITKIVTEARNPPPSSRSVGYFGISVWGRTLEVEIKGTKNDVEFTSVMCPEFCSNRDGGYGSDRADDGWRLKKCSEVEEGGVLC</sequence>
<accession>A0A2U1P4C3</accession>
<dbReference type="OrthoDB" id="1725641at2759"/>
<evidence type="ECO:0000313" key="1">
    <source>
        <dbReference type="EMBL" id="PWA80599.1"/>
    </source>
</evidence>
<proteinExistence type="predicted"/>
<dbReference type="GO" id="GO:0016301">
    <property type="term" value="F:kinase activity"/>
    <property type="evidence" value="ECO:0007669"/>
    <property type="project" value="UniProtKB-KW"/>
</dbReference>
<dbReference type="Proteomes" id="UP000245207">
    <property type="component" value="Unassembled WGS sequence"/>
</dbReference>
<protein>
    <submittedName>
        <fullName evidence="1">Protein kinase, catalytic domain-containing protein</fullName>
    </submittedName>
</protein>
<evidence type="ECO:0000313" key="2">
    <source>
        <dbReference type="Proteomes" id="UP000245207"/>
    </source>
</evidence>
<dbReference type="EMBL" id="PKPP01001702">
    <property type="protein sequence ID" value="PWA80599.1"/>
    <property type="molecule type" value="Genomic_DNA"/>
</dbReference>
<gene>
    <name evidence="1" type="ORF">CTI12_AA048740</name>
</gene>
<reference evidence="1 2" key="1">
    <citation type="journal article" date="2018" name="Mol. Plant">
        <title>The genome of Artemisia annua provides insight into the evolution of Asteraceae family and artemisinin biosynthesis.</title>
        <authorList>
            <person name="Shen Q."/>
            <person name="Zhang L."/>
            <person name="Liao Z."/>
            <person name="Wang S."/>
            <person name="Yan T."/>
            <person name="Shi P."/>
            <person name="Liu M."/>
            <person name="Fu X."/>
            <person name="Pan Q."/>
            <person name="Wang Y."/>
            <person name="Lv Z."/>
            <person name="Lu X."/>
            <person name="Zhang F."/>
            <person name="Jiang W."/>
            <person name="Ma Y."/>
            <person name="Chen M."/>
            <person name="Hao X."/>
            <person name="Li L."/>
            <person name="Tang Y."/>
            <person name="Lv G."/>
            <person name="Zhou Y."/>
            <person name="Sun X."/>
            <person name="Brodelius P.E."/>
            <person name="Rose J.K.C."/>
            <person name="Tang K."/>
        </authorList>
    </citation>
    <scope>NUCLEOTIDE SEQUENCE [LARGE SCALE GENOMIC DNA]</scope>
    <source>
        <strain evidence="2">cv. Huhao1</strain>
        <tissue evidence="1">Leaf</tissue>
    </source>
</reference>
<dbReference type="STRING" id="35608.A0A2U1P4C3"/>
<dbReference type="AlphaFoldDB" id="A0A2U1P4C3"/>